<feature type="domain" description="Carbohydrate kinase FGGY N-terminal" evidence="11">
    <location>
        <begin position="4"/>
        <end position="250"/>
    </location>
</feature>
<evidence type="ECO:0000256" key="8">
    <source>
        <dbReference type="ARBA" id="ARBA00022840"/>
    </source>
</evidence>
<dbReference type="Pfam" id="PF00370">
    <property type="entry name" value="FGGY_N"/>
    <property type="match status" value="1"/>
</dbReference>
<protein>
    <recommendedName>
        <fullName evidence="3">glycerol kinase</fullName>
        <ecNumber evidence="3">2.7.1.30</ecNumber>
    </recommendedName>
    <alternativeName>
        <fullName evidence="9">ATP:glycerol 3-phosphotransferase</fullName>
    </alternativeName>
</protein>
<evidence type="ECO:0000256" key="1">
    <source>
        <dbReference type="ARBA" id="ARBA00005190"/>
    </source>
</evidence>
<dbReference type="GO" id="GO:0004370">
    <property type="term" value="F:glycerol kinase activity"/>
    <property type="evidence" value="ECO:0007669"/>
    <property type="project" value="UniProtKB-EC"/>
</dbReference>
<dbReference type="InterPro" id="IPR018485">
    <property type="entry name" value="FGGY_C"/>
</dbReference>
<dbReference type="GO" id="GO:0005829">
    <property type="term" value="C:cytosol"/>
    <property type="evidence" value="ECO:0007669"/>
    <property type="project" value="TreeGrafter"/>
</dbReference>
<dbReference type="SUPFAM" id="SSF53067">
    <property type="entry name" value="Actin-like ATPase domain"/>
    <property type="match status" value="2"/>
</dbReference>
<organism evidence="13">
    <name type="scientific">marine metagenome</name>
    <dbReference type="NCBI Taxonomy" id="408172"/>
    <lineage>
        <taxon>unclassified sequences</taxon>
        <taxon>metagenomes</taxon>
        <taxon>ecological metagenomes</taxon>
    </lineage>
</organism>
<name>A0A381U3C8_9ZZZZ</name>
<comment type="catalytic activity">
    <reaction evidence="10">
        <text>glycerol + ATP = sn-glycerol 3-phosphate + ADP + H(+)</text>
        <dbReference type="Rhea" id="RHEA:21644"/>
        <dbReference type="ChEBI" id="CHEBI:15378"/>
        <dbReference type="ChEBI" id="CHEBI:17754"/>
        <dbReference type="ChEBI" id="CHEBI:30616"/>
        <dbReference type="ChEBI" id="CHEBI:57597"/>
        <dbReference type="ChEBI" id="CHEBI:456216"/>
        <dbReference type="EC" id="2.7.1.30"/>
    </reaction>
</comment>
<dbReference type="InterPro" id="IPR005999">
    <property type="entry name" value="Glycerol_kin"/>
</dbReference>
<dbReference type="EC" id="2.7.1.30" evidence="3"/>
<dbReference type="GO" id="GO:0005524">
    <property type="term" value="F:ATP binding"/>
    <property type="evidence" value="ECO:0007669"/>
    <property type="project" value="UniProtKB-KW"/>
</dbReference>
<dbReference type="FunFam" id="3.30.420.40:FF:000008">
    <property type="entry name" value="Glycerol kinase"/>
    <property type="match status" value="1"/>
</dbReference>
<comment type="pathway">
    <text evidence="1">Polyol metabolism; glycerol degradation via glycerol kinase pathway; sn-glycerol 3-phosphate from glycerol: step 1/1.</text>
</comment>
<evidence type="ECO:0000256" key="9">
    <source>
        <dbReference type="ARBA" id="ARBA00043149"/>
    </source>
</evidence>
<dbReference type="HAMAP" id="MF_00186">
    <property type="entry name" value="Glycerol_kin"/>
    <property type="match status" value="1"/>
</dbReference>
<accession>A0A381U3C8</accession>
<comment type="similarity">
    <text evidence="2">Belongs to the FGGY kinase family.</text>
</comment>
<evidence type="ECO:0000313" key="13">
    <source>
        <dbReference type="EMBL" id="SVA22742.1"/>
    </source>
</evidence>
<keyword evidence="4" id="KW-0808">Transferase</keyword>
<dbReference type="FunFam" id="3.30.420.40:FF:000007">
    <property type="entry name" value="Glycerol kinase"/>
    <property type="match status" value="1"/>
</dbReference>
<evidence type="ECO:0000256" key="6">
    <source>
        <dbReference type="ARBA" id="ARBA00022777"/>
    </source>
</evidence>
<dbReference type="InterPro" id="IPR018483">
    <property type="entry name" value="Carb_kinase_FGGY_CS"/>
</dbReference>
<evidence type="ECO:0000256" key="5">
    <source>
        <dbReference type="ARBA" id="ARBA00022741"/>
    </source>
</evidence>
<sequence length="501" mass="54702">MPHIIMALDQGTTSSRTILFDENGKIVAEANAALDCHFPQSGWVEQVPEEIWNSQRYTIEVALEQAKLTMKDISAVGITNQRESTIAWNRDTGEAVGPAINWQCRRTADFCEELKAEGFDSLLRKRTGLVTDPYFSGTKMRWILENVPQARKLADQGKLCFGTVDSWLIWKLTGGRVHATEISNASRTLVFNIEACEWDAEILTRFGIPPETLPEVKPSSGVIATVDPELFGGEAPIAGVAGDQQAALFGQACFEPGMAKNTYGTGCFMISNTGSEPVFSKHGLLTTIAWQIGSEPNSEVTYALEGSVFIAGALIQWLRDGLQLFEDASETQAMAESVPDSGGVFVVPAFVGLGAPHWDPYARGTIVGLTRDTNRSHIVRASLEAIAFQSAEVLRSIAKDTGKDIKELRIDGGAAANNFLCQFQADLLGLNVTRPQILETTAMGAAFLAGLAVGVWPDQAAIRNLWQEEKTFVSDISRENADQKMEAWSRAVERSKEWIVP</sequence>
<dbReference type="InterPro" id="IPR043129">
    <property type="entry name" value="ATPase_NBD"/>
</dbReference>
<dbReference type="AlphaFoldDB" id="A0A381U3C8"/>
<dbReference type="GO" id="GO:0019563">
    <property type="term" value="P:glycerol catabolic process"/>
    <property type="evidence" value="ECO:0007669"/>
    <property type="project" value="TreeGrafter"/>
</dbReference>
<dbReference type="NCBIfam" id="NF000756">
    <property type="entry name" value="PRK00047.1"/>
    <property type="match status" value="1"/>
</dbReference>
<dbReference type="PANTHER" id="PTHR10196">
    <property type="entry name" value="SUGAR KINASE"/>
    <property type="match status" value="1"/>
</dbReference>
<dbReference type="CDD" id="cd07786">
    <property type="entry name" value="FGGY_EcGK_like"/>
    <property type="match status" value="1"/>
</dbReference>
<evidence type="ECO:0000259" key="11">
    <source>
        <dbReference type="Pfam" id="PF00370"/>
    </source>
</evidence>
<evidence type="ECO:0000256" key="4">
    <source>
        <dbReference type="ARBA" id="ARBA00022679"/>
    </source>
</evidence>
<keyword evidence="5" id="KW-0547">Nucleotide-binding</keyword>
<gene>
    <name evidence="13" type="ORF">METZ01_LOCUS75596</name>
</gene>
<dbReference type="PROSITE" id="PS00445">
    <property type="entry name" value="FGGY_KINASES_2"/>
    <property type="match status" value="1"/>
</dbReference>
<evidence type="ECO:0000256" key="10">
    <source>
        <dbReference type="ARBA" id="ARBA00052101"/>
    </source>
</evidence>
<keyword evidence="6" id="KW-0418">Kinase</keyword>
<reference evidence="13" key="1">
    <citation type="submission" date="2018-05" db="EMBL/GenBank/DDBJ databases">
        <authorList>
            <person name="Lanie J.A."/>
            <person name="Ng W.-L."/>
            <person name="Kazmierczak K.M."/>
            <person name="Andrzejewski T.M."/>
            <person name="Davidsen T.M."/>
            <person name="Wayne K.J."/>
            <person name="Tettelin H."/>
            <person name="Glass J.I."/>
            <person name="Rusch D."/>
            <person name="Podicherti R."/>
            <person name="Tsui H.-C.T."/>
            <person name="Winkler M.E."/>
        </authorList>
    </citation>
    <scope>NUCLEOTIDE SEQUENCE</scope>
</reference>
<keyword evidence="7" id="KW-0319">Glycerol metabolism</keyword>
<feature type="domain" description="Carbohydrate kinase FGGY C-terminal" evidence="12">
    <location>
        <begin position="260"/>
        <end position="452"/>
    </location>
</feature>
<dbReference type="InterPro" id="IPR000577">
    <property type="entry name" value="Carb_kinase_FGGY"/>
</dbReference>
<evidence type="ECO:0000256" key="7">
    <source>
        <dbReference type="ARBA" id="ARBA00022798"/>
    </source>
</evidence>
<dbReference type="PIRSF" id="PIRSF000538">
    <property type="entry name" value="GlpK"/>
    <property type="match status" value="1"/>
</dbReference>
<evidence type="ECO:0000256" key="3">
    <source>
        <dbReference type="ARBA" id="ARBA00012099"/>
    </source>
</evidence>
<dbReference type="PROSITE" id="PS00933">
    <property type="entry name" value="FGGY_KINASES_1"/>
    <property type="match status" value="1"/>
</dbReference>
<dbReference type="Gene3D" id="3.30.420.40">
    <property type="match status" value="2"/>
</dbReference>
<evidence type="ECO:0000259" key="12">
    <source>
        <dbReference type="Pfam" id="PF02782"/>
    </source>
</evidence>
<dbReference type="Pfam" id="PF02782">
    <property type="entry name" value="FGGY_C"/>
    <property type="match status" value="1"/>
</dbReference>
<dbReference type="GO" id="GO:0006072">
    <property type="term" value="P:glycerol-3-phosphate metabolic process"/>
    <property type="evidence" value="ECO:0007669"/>
    <property type="project" value="InterPro"/>
</dbReference>
<dbReference type="PANTHER" id="PTHR10196:SF69">
    <property type="entry name" value="GLYCEROL KINASE"/>
    <property type="match status" value="1"/>
</dbReference>
<keyword evidence="8" id="KW-0067">ATP-binding</keyword>
<dbReference type="EMBL" id="UINC01005660">
    <property type="protein sequence ID" value="SVA22742.1"/>
    <property type="molecule type" value="Genomic_DNA"/>
</dbReference>
<dbReference type="NCBIfam" id="TIGR01311">
    <property type="entry name" value="glycerol_kin"/>
    <property type="match status" value="1"/>
</dbReference>
<proteinExistence type="inferred from homology"/>
<evidence type="ECO:0000256" key="2">
    <source>
        <dbReference type="ARBA" id="ARBA00009156"/>
    </source>
</evidence>
<dbReference type="InterPro" id="IPR018484">
    <property type="entry name" value="FGGY_N"/>
</dbReference>